<gene>
    <name evidence="2" type="ORF">GR138_29235</name>
</gene>
<dbReference type="PANTHER" id="PTHR12110:SF48">
    <property type="entry name" value="BLL3656 PROTEIN"/>
    <property type="match status" value="1"/>
</dbReference>
<dbReference type="PANTHER" id="PTHR12110">
    <property type="entry name" value="HYDROXYPYRUVATE ISOMERASE"/>
    <property type="match status" value="1"/>
</dbReference>
<feature type="domain" description="Xylose isomerase-like TIM barrel" evidence="1">
    <location>
        <begin position="18"/>
        <end position="242"/>
    </location>
</feature>
<dbReference type="Pfam" id="PF01261">
    <property type="entry name" value="AP_endonuc_2"/>
    <property type="match status" value="1"/>
</dbReference>
<organism evidence="2 3">
    <name type="scientific">Shinella kummerowiae</name>
    <dbReference type="NCBI Taxonomy" id="417745"/>
    <lineage>
        <taxon>Bacteria</taxon>
        <taxon>Pseudomonadati</taxon>
        <taxon>Pseudomonadota</taxon>
        <taxon>Alphaproteobacteria</taxon>
        <taxon>Hyphomicrobiales</taxon>
        <taxon>Rhizobiaceae</taxon>
        <taxon>Shinella</taxon>
    </lineage>
</organism>
<proteinExistence type="predicted"/>
<protein>
    <submittedName>
        <fullName evidence="2">TIM barrel protein</fullName>
    </submittedName>
</protein>
<dbReference type="Gene3D" id="3.20.20.150">
    <property type="entry name" value="Divalent-metal-dependent TIM barrel enzymes"/>
    <property type="match status" value="1"/>
</dbReference>
<evidence type="ECO:0000259" key="1">
    <source>
        <dbReference type="Pfam" id="PF01261"/>
    </source>
</evidence>
<dbReference type="InterPro" id="IPR036237">
    <property type="entry name" value="Xyl_isomerase-like_sf"/>
</dbReference>
<dbReference type="OrthoDB" id="9072761at2"/>
<accession>A0A6N8SJM2</accession>
<comment type="caution">
    <text evidence="2">The sequence shown here is derived from an EMBL/GenBank/DDBJ whole genome shotgun (WGS) entry which is preliminary data.</text>
</comment>
<name>A0A6N8SJM2_9HYPH</name>
<sequence length="271" mass="29355">MICVSHMTALDAEPERMVDAAAKAGFQGVGLRIFPPRHAPDQYPVTGDWNRIRSLRARAEDQGVRIFEAESFGIGPDFNRDDYARALEAAKALNAGVIVSAGIDDNLERLAENYRWQAEASAGYGIRMAMEFMPYRGMKTLADALSVHAKVGHPNARLLIDAVHLSRSGASVADLAAIPDRSIIGHFHICDAPAAIPPGDAAKMAESREARLYPGQGGLPLREMLALLPEDCSVSLEAPHRDQQGWTVEDRVMDAGRVTLSFLRASALAAE</sequence>
<dbReference type="SUPFAM" id="SSF51658">
    <property type="entry name" value="Xylose isomerase-like"/>
    <property type="match status" value="1"/>
</dbReference>
<dbReference type="AlphaFoldDB" id="A0A6N8SJM2"/>
<keyword evidence="3" id="KW-1185">Reference proteome</keyword>
<evidence type="ECO:0000313" key="3">
    <source>
        <dbReference type="Proteomes" id="UP000435802"/>
    </source>
</evidence>
<dbReference type="EMBL" id="WUMK01000018">
    <property type="protein sequence ID" value="MXN49285.1"/>
    <property type="molecule type" value="Genomic_DNA"/>
</dbReference>
<dbReference type="InterPro" id="IPR050312">
    <property type="entry name" value="IolE/XylAMocC-like"/>
</dbReference>
<dbReference type="InterPro" id="IPR013022">
    <property type="entry name" value="Xyl_isomerase-like_TIM-brl"/>
</dbReference>
<evidence type="ECO:0000313" key="2">
    <source>
        <dbReference type="EMBL" id="MXN49285.1"/>
    </source>
</evidence>
<reference evidence="2 3" key="1">
    <citation type="submission" date="2019-12" db="EMBL/GenBank/DDBJ databases">
        <title>Shinella kummerowiae sp. nov., a symbiotic bacterium isolated from root nodules of the herbal legume Kummerowia stipulacea.</title>
        <authorList>
            <person name="Gao J."/>
        </authorList>
    </citation>
    <scope>NUCLEOTIDE SEQUENCE [LARGE SCALE GENOMIC DNA]</scope>
    <source>
        <strain evidence="2 3">CCBAU 25048</strain>
    </source>
</reference>
<dbReference type="Proteomes" id="UP000435802">
    <property type="component" value="Unassembled WGS sequence"/>
</dbReference>
<dbReference type="RefSeq" id="WP_160862765.1">
    <property type="nucleotide sequence ID" value="NZ_JAODWE010000018.1"/>
</dbReference>